<reference evidence="1" key="1">
    <citation type="journal article" date="2020" name="Nature">
        <title>Giant virus diversity and host interactions through global metagenomics.</title>
        <authorList>
            <person name="Schulz F."/>
            <person name="Roux S."/>
            <person name="Paez-Espino D."/>
            <person name="Jungbluth S."/>
            <person name="Walsh D.A."/>
            <person name="Denef V.J."/>
            <person name="McMahon K.D."/>
            <person name="Konstantinidis K.T."/>
            <person name="Eloe-Fadrosh E.A."/>
            <person name="Kyrpides N.C."/>
            <person name="Woyke T."/>
        </authorList>
    </citation>
    <scope>NUCLEOTIDE SEQUENCE</scope>
    <source>
        <strain evidence="1">GVMAG-M-3300001348-25</strain>
    </source>
</reference>
<evidence type="ECO:0000313" key="1">
    <source>
        <dbReference type="EMBL" id="QHT28368.1"/>
    </source>
</evidence>
<sequence>MASEDKIENPENIVFNLSNKDNYRKTLDDPIILIQLSYVKIIHYYIVHYFENMSNQNIFIQGFKSLTHIFMFLLMYTKYLELTIFHCQNAIFYYIEYISQITDKEDNMFFNLTLKDAVVYIYTKTIYDIDEESRQNHLLTPSDDDVLEVVTNFTDIYGRLMIMLASSKDFTDIKTAGKKEKLQYIRAEIENYIINQYKYDITETETLKNMKLLLIECENDTNNVCLLLNNFFIE</sequence>
<accession>A0A6C0EHC5</accession>
<proteinExistence type="predicted"/>
<dbReference type="AlphaFoldDB" id="A0A6C0EHC5"/>
<protein>
    <submittedName>
        <fullName evidence="1">Uncharacterized protein</fullName>
    </submittedName>
</protein>
<name>A0A6C0EHC5_9ZZZZ</name>
<dbReference type="EMBL" id="MN738855">
    <property type="protein sequence ID" value="QHT28368.1"/>
    <property type="molecule type" value="Genomic_DNA"/>
</dbReference>
<organism evidence="1">
    <name type="scientific">viral metagenome</name>
    <dbReference type="NCBI Taxonomy" id="1070528"/>
    <lineage>
        <taxon>unclassified sequences</taxon>
        <taxon>metagenomes</taxon>
        <taxon>organismal metagenomes</taxon>
    </lineage>
</organism>